<evidence type="ECO:0008006" key="2">
    <source>
        <dbReference type="Google" id="ProtNLM"/>
    </source>
</evidence>
<organism evidence="1">
    <name type="scientific">marine sediment metagenome</name>
    <dbReference type="NCBI Taxonomy" id="412755"/>
    <lineage>
        <taxon>unclassified sequences</taxon>
        <taxon>metagenomes</taxon>
        <taxon>ecological metagenomes</taxon>
    </lineage>
</organism>
<gene>
    <name evidence="1" type="ORF">S01H4_14370</name>
</gene>
<evidence type="ECO:0000313" key="1">
    <source>
        <dbReference type="EMBL" id="GAG61082.1"/>
    </source>
</evidence>
<protein>
    <recommendedName>
        <fullName evidence="2">Bacterial Ig-like domain-containing protein</fullName>
    </recommendedName>
</protein>
<proteinExistence type="predicted"/>
<accession>X0ZST7</accession>
<sequence length="245" mass="25938">MYITGTSNITLETGSTDAIVDYTSGNETLTLTFNYTVASGHTSSDLDYVSTIAVNGTIKDSEGLDADLTLPAPGTAGSLGANKDIVIDTTDPSSPTSLTADPSSWSSTDDFDLSWSNPADLSGIAGAYYKLDSAPTSDTDGTYEVGTDITSITGITVSSEGTHTVYVWLVDAVGNVDYTTYVSVDLYLDTIDPSSPTSLAADPSSWTSTDDFEIVLKLLKFRYSPVNVLKPKIFSKISLLLLNSR</sequence>
<reference evidence="1" key="1">
    <citation type="journal article" date="2014" name="Front. Microbiol.">
        <title>High frequency of phylogenetically diverse reductive dehalogenase-homologous genes in deep subseafloor sedimentary metagenomes.</title>
        <authorList>
            <person name="Kawai M."/>
            <person name="Futagami T."/>
            <person name="Toyoda A."/>
            <person name="Takaki Y."/>
            <person name="Nishi S."/>
            <person name="Hori S."/>
            <person name="Arai W."/>
            <person name="Tsubouchi T."/>
            <person name="Morono Y."/>
            <person name="Uchiyama I."/>
            <person name="Ito T."/>
            <person name="Fujiyama A."/>
            <person name="Inagaki F."/>
            <person name="Takami H."/>
        </authorList>
    </citation>
    <scope>NUCLEOTIDE SEQUENCE</scope>
    <source>
        <strain evidence="1">Expedition CK06-06</strain>
    </source>
</reference>
<name>X0ZST7_9ZZZZ</name>
<comment type="caution">
    <text evidence="1">The sequence shown here is derived from an EMBL/GenBank/DDBJ whole genome shotgun (WGS) entry which is preliminary data.</text>
</comment>
<dbReference type="EMBL" id="BART01006304">
    <property type="protein sequence ID" value="GAG61082.1"/>
    <property type="molecule type" value="Genomic_DNA"/>
</dbReference>
<dbReference type="AlphaFoldDB" id="X0ZST7"/>